<comment type="similarity">
    <text evidence="1">Belongs to the patched family.</text>
</comment>
<feature type="domain" description="SSD" evidence="3">
    <location>
        <begin position="229"/>
        <end position="397"/>
    </location>
</feature>
<dbReference type="PANTHER" id="PTHR10796">
    <property type="entry name" value="PATCHED-RELATED"/>
    <property type="match status" value="1"/>
</dbReference>
<dbReference type="GO" id="GO:0030659">
    <property type="term" value="C:cytoplasmic vesicle membrane"/>
    <property type="evidence" value="ECO:0007669"/>
    <property type="project" value="TreeGrafter"/>
</dbReference>
<feature type="transmembrane region" description="Helical" evidence="2">
    <location>
        <begin position="705"/>
        <end position="729"/>
    </location>
</feature>
<keyword evidence="2" id="KW-1133">Transmembrane helix</keyword>
<dbReference type="PROSITE" id="PS50156">
    <property type="entry name" value="SSD"/>
    <property type="match status" value="1"/>
</dbReference>
<feature type="transmembrane region" description="Helical" evidence="2">
    <location>
        <begin position="293"/>
        <end position="315"/>
    </location>
</feature>
<dbReference type="InterPro" id="IPR000731">
    <property type="entry name" value="SSD"/>
</dbReference>
<feature type="transmembrane region" description="Helical" evidence="2">
    <location>
        <begin position="262"/>
        <end position="287"/>
    </location>
</feature>
<dbReference type="SUPFAM" id="SSF82866">
    <property type="entry name" value="Multidrug efflux transporter AcrB transmembrane domain"/>
    <property type="match status" value="2"/>
</dbReference>
<feature type="transmembrane region" description="Helical" evidence="2">
    <location>
        <begin position="678"/>
        <end position="698"/>
    </location>
</feature>
<accession>A0AAD4NIJ5</accession>
<name>A0AAD4NIJ5_9BILA</name>
<proteinExistence type="inferred from homology"/>
<organism evidence="4 5">
    <name type="scientific">Ditylenchus destructor</name>
    <dbReference type="NCBI Taxonomy" id="166010"/>
    <lineage>
        <taxon>Eukaryota</taxon>
        <taxon>Metazoa</taxon>
        <taxon>Ecdysozoa</taxon>
        <taxon>Nematoda</taxon>
        <taxon>Chromadorea</taxon>
        <taxon>Rhabditida</taxon>
        <taxon>Tylenchina</taxon>
        <taxon>Tylenchomorpha</taxon>
        <taxon>Sphaerularioidea</taxon>
        <taxon>Anguinidae</taxon>
        <taxon>Anguininae</taxon>
        <taxon>Ditylenchus</taxon>
    </lineage>
</organism>
<evidence type="ECO:0000313" key="5">
    <source>
        <dbReference type="Proteomes" id="UP001201812"/>
    </source>
</evidence>
<feature type="transmembrane region" description="Helical" evidence="2">
    <location>
        <begin position="741"/>
        <end position="765"/>
    </location>
</feature>
<dbReference type="AlphaFoldDB" id="A0AAD4NIJ5"/>
<feature type="transmembrane region" description="Helical" evidence="2">
    <location>
        <begin position="772"/>
        <end position="792"/>
    </location>
</feature>
<keyword evidence="5" id="KW-1185">Reference proteome</keyword>
<feature type="transmembrane region" description="Helical" evidence="2">
    <location>
        <begin position="653"/>
        <end position="672"/>
    </location>
</feature>
<feature type="transmembrane region" description="Helical" evidence="2">
    <location>
        <begin position="501"/>
        <end position="522"/>
    </location>
</feature>
<evidence type="ECO:0000259" key="3">
    <source>
        <dbReference type="PROSITE" id="PS50156"/>
    </source>
</evidence>
<keyword evidence="2" id="KW-0812">Transmembrane</keyword>
<keyword evidence="2" id="KW-0472">Membrane</keyword>
<evidence type="ECO:0000256" key="2">
    <source>
        <dbReference type="SAM" id="Phobius"/>
    </source>
</evidence>
<reference evidence="4" key="1">
    <citation type="submission" date="2022-01" db="EMBL/GenBank/DDBJ databases">
        <title>Genome Sequence Resource for Two Populations of Ditylenchus destructor, the Migratory Endoparasitic Phytonematode.</title>
        <authorList>
            <person name="Zhang H."/>
            <person name="Lin R."/>
            <person name="Xie B."/>
        </authorList>
    </citation>
    <scope>NUCLEOTIDE SEQUENCE</scope>
    <source>
        <strain evidence="4">BazhouSP</strain>
    </source>
</reference>
<comment type="caution">
    <text evidence="4">The sequence shown here is derived from an EMBL/GenBank/DDBJ whole genome shotgun (WGS) entry which is preliminary data.</text>
</comment>
<dbReference type="PANTHER" id="PTHR10796:SF96">
    <property type="entry name" value="PATCHED-RELATED PROTEIN 9"/>
    <property type="match status" value="1"/>
</dbReference>
<dbReference type="Gene3D" id="1.20.1640.10">
    <property type="entry name" value="Multidrug efflux transporter AcrB transmembrane domain"/>
    <property type="match status" value="2"/>
</dbReference>
<dbReference type="EMBL" id="JAKKPZ010000001">
    <property type="protein sequence ID" value="KAI1729077.1"/>
    <property type="molecule type" value="Genomic_DNA"/>
</dbReference>
<evidence type="ECO:0000313" key="4">
    <source>
        <dbReference type="EMBL" id="KAI1729077.1"/>
    </source>
</evidence>
<sequence>MASGNPENPGFGRVTDPPSPLGFGRVIRQSLRLGEARRLWETRIVTKCPLFFIVVPAILTIGITIAAFYDLKLNETKQSLEMFLPDQMESLVHGKVFTDICFKDNKEEISFACSQHPILLALEDTHALLTIQLLARYPTLQINNITVDNSVIFGGVTVSNHTNDRHGNNPILRARAIRLIYVLSPVGESNEWITGFLRSMHRMKSTFEGATLHFTSSNSLPEEMERNGELLVPWMPYMVLTLIIFCALICSVPGDPIASQPLLGLAAMLNACMAVCGAISTLVYLQYPYLHMILIMPFLILSIGVDNMFLMLKCWRIRMTNSGHSPKSDAQSDSVLISAITEVSAPIFVTSLTDGISFAIGVWSDFIAVRIFCTYCALAILYMFVLQSTFFVAIMTLHCRREVSSRHWLCCMKLEPDTDFIEKAVCNSGSLTVTGKGYFDCLYTLLAHCYENKHVKGISLLIYTLYLFQSMNWIIQLPLGLDLKLLTPDGSYVAEELRTQEIMFSEYGAFCFCIIYTTNISLNERSNRRKIISVYNNLTSGTLVSKGDFWLHEFEEYTNETTDTLSRKDFQKVLSKFLDHVEFSKYRSDIRFTPNGQIEAIKMIMRVRKLGSQNDEPRADFLRNHMSSSGLSGFVYDTSFLIVDQQSVTRHNVVINVFIAISVMFGISAILVPRPVSVVVIAVSILSINIGVVGALSAAGTRLDIISMITIIMSIGFSVDYTTHIAIHFLTQRTNRVERTLRAVCFPILQAAISTVIGVAILGFVPSYMIRTFVLTVLFVVCIGLVHALYFLPVLLDFTVPYSEYIVLYHPKDSS</sequence>
<dbReference type="InterPro" id="IPR053958">
    <property type="entry name" value="HMGCR/SNAP/NPC1-like_SSD"/>
</dbReference>
<evidence type="ECO:0000256" key="1">
    <source>
        <dbReference type="ARBA" id="ARBA00005585"/>
    </source>
</evidence>
<feature type="transmembrane region" description="Helical" evidence="2">
    <location>
        <begin position="460"/>
        <end position="481"/>
    </location>
</feature>
<feature type="transmembrane region" description="Helical" evidence="2">
    <location>
        <begin position="231"/>
        <end position="250"/>
    </location>
</feature>
<dbReference type="GO" id="GO:0006897">
    <property type="term" value="P:endocytosis"/>
    <property type="evidence" value="ECO:0007669"/>
    <property type="project" value="TreeGrafter"/>
</dbReference>
<protein>
    <submittedName>
        <fullName evidence="4">Patched family domain-containing protein</fullName>
    </submittedName>
</protein>
<gene>
    <name evidence="4" type="ORF">DdX_01296</name>
</gene>
<dbReference type="GO" id="GO:0018996">
    <property type="term" value="P:molting cycle, collagen and cuticulin-based cuticle"/>
    <property type="evidence" value="ECO:0007669"/>
    <property type="project" value="TreeGrafter"/>
</dbReference>
<feature type="transmembrane region" description="Helical" evidence="2">
    <location>
        <begin position="367"/>
        <end position="397"/>
    </location>
</feature>
<dbReference type="Proteomes" id="UP001201812">
    <property type="component" value="Unassembled WGS sequence"/>
</dbReference>
<dbReference type="Pfam" id="PF12349">
    <property type="entry name" value="Sterol-sensing"/>
    <property type="match status" value="1"/>
</dbReference>
<dbReference type="InterPro" id="IPR051697">
    <property type="entry name" value="Patched_domain-protein"/>
</dbReference>
<feature type="transmembrane region" description="Helical" evidence="2">
    <location>
        <begin position="48"/>
        <end position="69"/>
    </location>
</feature>
<dbReference type="GO" id="GO:0005886">
    <property type="term" value="C:plasma membrane"/>
    <property type="evidence" value="ECO:0007669"/>
    <property type="project" value="TreeGrafter"/>
</dbReference>